<keyword evidence="12" id="KW-0486">Methionine biosynthesis</keyword>
<reference evidence="16 17" key="1">
    <citation type="submission" date="2020-08" db="EMBL/GenBank/DDBJ databases">
        <title>Genomic Encyclopedia of Type Strains, Phase IV (KMG-V): Genome sequencing to study the core and pangenomes of soil and plant-associated prokaryotes.</title>
        <authorList>
            <person name="Whitman W."/>
        </authorList>
    </citation>
    <scope>NUCLEOTIDE SEQUENCE [LARGE SCALE GENOMIC DNA]</scope>
    <source>
        <strain evidence="16 17">M8UP14</strain>
    </source>
</reference>
<evidence type="ECO:0000256" key="6">
    <source>
        <dbReference type="ARBA" id="ARBA00022605"/>
    </source>
</evidence>
<dbReference type="PROSITE" id="PS01103">
    <property type="entry name" value="ASD"/>
    <property type="match status" value="1"/>
</dbReference>
<keyword evidence="9" id="KW-0220">Diaminopimelate biosynthesis</keyword>
<dbReference type="GO" id="GO:0051287">
    <property type="term" value="F:NAD binding"/>
    <property type="evidence" value="ECO:0007669"/>
    <property type="project" value="InterPro"/>
</dbReference>
<dbReference type="RefSeq" id="WP_184213885.1">
    <property type="nucleotide sequence ID" value="NZ_JACHIP010000001.1"/>
</dbReference>
<dbReference type="GO" id="GO:0050661">
    <property type="term" value="F:NADP binding"/>
    <property type="evidence" value="ECO:0007669"/>
    <property type="project" value="InterPro"/>
</dbReference>
<dbReference type="Gene3D" id="3.30.360.10">
    <property type="entry name" value="Dihydrodipicolinate Reductase, domain 2"/>
    <property type="match status" value="1"/>
</dbReference>
<dbReference type="GO" id="GO:0019877">
    <property type="term" value="P:diaminopimelate biosynthetic process"/>
    <property type="evidence" value="ECO:0007669"/>
    <property type="project" value="UniProtKB-KW"/>
</dbReference>
<evidence type="ECO:0000256" key="11">
    <source>
        <dbReference type="ARBA" id="ARBA00023154"/>
    </source>
</evidence>
<evidence type="ECO:0000256" key="5">
    <source>
        <dbReference type="ARBA" id="ARBA00013120"/>
    </source>
</evidence>
<dbReference type="NCBIfam" id="TIGR00978">
    <property type="entry name" value="asd_EA"/>
    <property type="match status" value="1"/>
</dbReference>
<dbReference type="InterPro" id="IPR005676">
    <property type="entry name" value="Asp_semi-ald_DH_pep-lack"/>
</dbReference>
<evidence type="ECO:0000313" key="17">
    <source>
        <dbReference type="Proteomes" id="UP000540989"/>
    </source>
</evidence>
<dbReference type="FunFam" id="3.30.360.10:FF:000016">
    <property type="entry name" value="Probable aspartate-semialdehyde dehydrogenase"/>
    <property type="match status" value="1"/>
</dbReference>
<dbReference type="Gene3D" id="3.40.50.720">
    <property type="entry name" value="NAD(P)-binding Rossmann-like Domain"/>
    <property type="match status" value="1"/>
</dbReference>
<keyword evidence="17" id="KW-1185">Reference proteome</keyword>
<feature type="region of interest" description="Disordered" evidence="14">
    <location>
        <begin position="279"/>
        <end position="298"/>
    </location>
</feature>
<comment type="pathway">
    <text evidence="3">Amino-acid biosynthesis; L-threonine biosynthesis; L-threonine from L-aspartate: step 2/5.</text>
</comment>
<evidence type="ECO:0000256" key="9">
    <source>
        <dbReference type="ARBA" id="ARBA00022915"/>
    </source>
</evidence>
<dbReference type="CDD" id="cd18130">
    <property type="entry name" value="ASADH_C_arch_fung_like"/>
    <property type="match status" value="1"/>
</dbReference>
<evidence type="ECO:0000256" key="14">
    <source>
        <dbReference type="SAM" id="MobiDB-lite"/>
    </source>
</evidence>
<dbReference type="AlphaFoldDB" id="A0A7W7ZAB3"/>
<dbReference type="Pfam" id="PF02774">
    <property type="entry name" value="Semialdhyde_dhC"/>
    <property type="match status" value="1"/>
</dbReference>
<evidence type="ECO:0000256" key="2">
    <source>
        <dbReference type="ARBA" id="ARBA00005021"/>
    </source>
</evidence>
<keyword evidence="11" id="KW-0457">Lysine biosynthesis</keyword>
<evidence type="ECO:0000256" key="3">
    <source>
        <dbReference type="ARBA" id="ARBA00005097"/>
    </source>
</evidence>
<dbReference type="InterPro" id="IPR000534">
    <property type="entry name" value="Semialdehyde_DH_NAD-bd"/>
</dbReference>
<dbReference type="InterPro" id="IPR012280">
    <property type="entry name" value="Semialdhyde_DH_dimer_dom"/>
</dbReference>
<dbReference type="GO" id="GO:0004073">
    <property type="term" value="F:aspartate-semialdehyde dehydrogenase activity"/>
    <property type="evidence" value="ECO:0007669"/>
    <property type="project" value="UniProtKB-EC"/>
</dbReference>
<dbReference type="PANTHER" id="PTHR46718">
    <property type="entry name" value="ASPARTATE-SEMIALDEHYDE DEHYDROGENASE"/>
    <property type="match status" value="1"/>
</dbReference>
<dbReference type="SUPFAM" id="SSF51735">
    <property type="entry name" value="NAD(P)-binding Rossmann-fold domains"/>
    <property type="match status" value="1"/>
</dbReference>
<keyword evidence="7" id="KW-0791">Threonine biosynthesis</keyword>
<comment type="function">
    <text evidence="1">Catalyzes the NADPH-dependent formation of L-aspartate-semialdehyde (L-ASA) by the reductive dephosphorylation of L-aspartyl-4-phosphate.</text>
</comment>
<feature type="domain" description="Semialdehyde dehydrogenase NAD-binding" evidence="15">
    <location>
        <begin position="5"/>
        <end position="133"/>
    </location>
</feature>
<keyword evidence="10 16" id="KW-0560">Oxidoreductase</keyword>
<evidence type="ECO:0000256" key="1">
    <source>
        <dbReference type="ARBA" id="ARBA00002492"/>
    </source>
</evidence>
<evidence type="ECO:0000256" key="13">
    <source>
        <dbReference type="PIRSR" id="PIRSR000148-1"/>
    </source>
</evidence>
<dbReference type="InterPro" id="IPR000319">
    <property type="entry name" value="Asp-semialdehyde_DH_CS"/>
</dbReference>
<comment type="caution">
    <text evidence="16">The sequence shown here is derived from an EMBL/GenBank/DDBJ whole genome shotgun (WGS) entry which is preliminary data.</text>
</comment>
<dbReference type="GO" id="GO:0009088">
    <property type="term" value="P:threonine biosynthetic process"/>
    <property type="evidence" value="ECO:0007669"/>
    <property type="project" value="UniProtKB-UniPathway"/>
</dbReference>
<dbReference type="EMBL" id="JACHIP010000001">
    <property type="protein sequence ID" value="MBB5056215.1"/>
    <property type="molecule type" value="Genomic_DNA"/>
</dbReference>
<evidence type="ECO:0000256" key="8">
    <source>
        <dbReference type="ARBA" id="ARBA00022857"/>
    </source>
</evidence>
<gene>
    <name evidence="16" type="ORF">HDF16_000884</name>
</gene>
<dbReference type="PIRSF" id="PIRSF000148">
    <property type="entry name" value="ASA_dh"/>
    <property type="match status" value="1"/>
</dbReference>
<dbReference type="CDD" id="cd02315">
    <property type="entry name" value="ScASADH_like_N"/>
    <property type="match status" value="1"/>
</dbReference>
<organism evidence="16 17">
    <name type="scientific">Granulicella aggregans</name>
    <dbReference type="NCBI Taxonomy" id="474949"/>
    <lineage>
        <taxon>Bacteria</taxon>
        <taxon>Pseudomonadati</taxon>
        <taxon>Acidobacteriota</taxon>
        <taxon>Terriglobia</taxon>
        <taxon>Terriglobales</taxon>
        <taxon>Acidobacteriaceae</taxon>
        <taxon>Granulicella</taxon>
    </lineage>
</organism>
<dbReference type="UniPathway" id="UPA00050">
    <property type="reaction ID" value="UER00463"/>
</dbReference>
<sequence length="361" mass="39132">MERRNVGILGATGMVGQRFIQLLHNHPWFNITWLAASDRSQGKTYGEACKWKLDTPLPKHIAAMTMQPNVPQGATGELPHIIFAALDSDIAKELEPKFAAAGCAVISNSSAFRMAADVPLVVPEVNGDHLDMIEQQSWRKDSGGYIVTNPNCSAIGLVLALKPLETKFGIESIFVSTMQAVSGAGYPGVPSLDIMGNVIPFIKNEEEKLQEEVAKLLGTLRGDEVAMLDAKVSAHCNRVAVEDGHTECVSIKFKRKATREEILAAWSEFDPLHGQHLPTAPENPVQFEDAPDRPQPRLDRMRGAGMAATVGRLRECPLLDWKFVVLSHNTIRGAAGAAVLNAEVLARLGKLKPVKPAAVTA</sequence>
<dbReference type="Proteomes" id="UP000540989">
    <property type="component" value="Unassembled WGS sequence"/>
</dbReference>
<evidence type="ECO:0000256" key="10">
    <source>
        <dbReference type="ARBA" id="ARBA00023002"/>
    </source>
</evidence>
<dbReference type="SMART" id="SM00859">
    <property type="entry name" value="Semialdhyde_dh"/>
    <property type="match status" value="1"/>
</dbReference>
<keyword evidence="8" id="KW-0521">NADP</keyword>
<dbReference type="GO" id="GO:0009086">
    <property type="term" value="P:methionine biosynthetic process"/>
    <property type="evidence" value="ECO:0007669"/>
    <property type="project" value="UniProtKB-KW"/>
</dbReference>
<dbReference type="GO" id="GO:0046983">
    <property type="term" value="F:protein dimerization activity"/>
    <property type="evidence" value="ECO:0007669"/>
    <property type="project" value="InterPro"/>
</dbReference>
<keyword evidence="6" id="KW-0028">Amino-acid biosynthesis</keyword>
<dbReference type="Pfam" id="PF01118">
    <property type="entry name" value="Semialdhyde_dh"/>
    <property type="match status" value="1"/>
</dbReference>
<dbReference type="InterPro" id="IPR036291">
    <property type="entry name" value="NAD(P)-bd_dom_sf"/>
</dbReference>
<feature type="active site" description="Acyl-thioester intermediate" evidence="13">
    <location>
        <position position="152"/>
    </location>
</feature>
<evidence type="ECO:0000259" key="15">
    <source>
        <dbReference type="SMART" id="SM00859"/>
    </source>
</evidence>
<feature type="active site" description="Proton acceptor" evidence="13">
    <location>
        <position position="245"/>
    </location>
</feature>
<dbReference type="SUPFAM" id="SSF55347">
    <property type="entry name" value="Glyceraldehyde-3-phosphate dehydrogenase-like, C-terminal domain"/>
    <property type="match status" value="1"/>
</dbReference>
<dbReference type="EC" id="1.2.1.11" evidence="5"/>
<name>A0A7W7ZAB3_9BACT</name>
<dbReference type="UniPathway" id="UPA00034">
    <property type="reaction ID" value="UER00016"/>
</dbReference>
<dbReference type="UniPathway" id="UPA00051">
    <property type="reaction ID" value="UER00464"/>
</dbReference>
<proteinExistence type="inferred from homology"/>
<dbReference type="InterPro" id="IPR051823">
    <property type="entry name" value="ASADH-related"/>
</dbReference>
<comment type="pathway">
    <text evidence="2">Amino-acid biosynthesis; L-methionine biosynthesis via de novo pathway; L-homoserine from L-aspartate: step 2/3.</text>
</comment>
<evidence type="ECO:0000256" key="12">
    <source>
        <dbReference type="ARBA" id="ARBA00023167"/>
    </source>
</evidence>
<comment type="similarity">
    <text evidence="4">Belongs to the aspartate-semialdehyde dehydrogenase family.</text>
</comment>
<evidence type="ECO:0000256" key="7">
    <source>
        <dbReference type="ARBA" id="ARBA00022697"/>
    </source>
</evidence>
<dbReference type="PANTHER" id="PTHR46718:SF1">
    <property type="entry name" value="ASPARTATE-SEMIALDEHYDE DEHYDROGENASE"/>
    <property type="match status" value="1"/>
</dbReference>
<protein>
    <recommendedName>
        <fullName evidence="5">aspartate-semialdehyde dehydrogenase</fullName>
        <ecNumber evidence="5">1.2.1.11</ecNumber>
    </recommendedName>
</protein>
<evidence type="ECO:0000313" key="16">
    <source>
        <dbReference type="EMBL" id="MBB5056215.1"/>
    </source>
</evidence>
<dbReference type="GO" id="GO:0009089">
    <property type="term" value="P:lysine biosynthetic process via diaminopimelate"/>
    <property type="evidence" value="ECO:0007669"/>
    <property type="project" value="UniProtKB-UniPathway"/>
</dbReference>
<accession>A0A7W7ZAB3</accession>
<evidence type="ECO:0000256" key="4">
    <source>
        <dbReference type="ARBA" id="ARBA00010584"/>
    </source>
</evidence>
<dbReference type="NCBIfam" id="NF006416">
    <property type="entry name" value="PRK08664.1"/>
    <property type="match status" value="1"/>
</dbReference>